<protein>
    <recommendedName>
        <fullName evidence="1">GAF domain-containing protein</fullName>
    </recommendedName>
</protein>
<dbReference type="Proteomes" id="UP000243342">
    <property type="component" value="Unassembled WGS sequence"/>
</dbReference>
<reference evidence="2 3" key="1">
    <citation type="submission" date="2016-10" db="EMBL/GenBank/DDBJ databases">
        <title>Genome sequence of Streptomyces gilvigriseus MUSC 26.</title>
        <authorList>
            <person name="Lee L.-H."/>
            <person name="Ser H.-L."/>
        </authorList>
    </citation>
    <scope>NUCLEOTIDE SEQUENCE [LARGE SCALE GENOMIC DNA]</scope>
    <source>
        <strain evidence="2 3">MUSC 26</strain>
    </source>
</reference>
<dbReference type="EMBL" id="MLCF01000002">
    <property type="protein sequence ID" value="OIV39465.1"/>
    <property type="molecule type" value="Genomic_DNA"/>
</dbReference>
<sequence length="150" mass="15632">MAGEGPTIEAAISHRPVLVADLVHTPQRRWPRLLADPATGQGPRALIALPVEAAGAPVGVLAAYRKVPDLPSRAAIRALKAVAEEVGVLLARGPLEVPVLHRAVVHQAAGALAHAEGVSLQDAADRILARVFASGEDLIDGAEKVLEQLR</sequence>
<dbReference type="AlphaFoldDB" id="A0A1J7C156"/>
<evidence type="ECO:0000259" key="1">
    <source>
        <dbReference type="Pfam" id="PF13185"/>
    </source>
</evidence>
<organism evidence="2 3">
    <name type="scientific">Mangrovactinospora gilvigrisea</name>
    <dbReference type="NCBI Taxonomy" id="1428644"/>
    <lineage>
        <taxon>Bacteria</taxon>
        <taxon>Bacillati</taxon>
        <taxon>Actinomycetota</taxon>
        <taxon>Actinomycetes</taxon>
        <taxon>Kitasatosporales</taxon>
        <taxon>Streptomycetaceae</taxon>
        <taxon>Mangrovactinospora</taxon>
    </lineage>
</organism>
<dbReference type="Gene3D" id="3.30.450.40">
    <property type="match status" value="1"/>
</dbReference>
<dbReference type="InterPro" id="IPR029016">
    <property type="entry name" value="GAF-like_dom_sf"/>
</dbReference>
<keyword evidence="3" id="KW-1185">Reference proteome</keyword>
<dbReference type="SUPFAM" id="SSF55781">
    <property type="entry name" value="GAF domain-like"/>
    <property type="match status" value="1"/>
</dbReference>
<gene>
    <name evidence="2" type="ORF">BIV57_01120</name>
</gene>
<evidence type="ECO:0000313" key="2">
    <source>
        <dbReference type="EMBL" id="OIV39465.1"/>
    </source>
</evidence>
<comment type="caution">
    <text evidence="2">The sequence shown here is derived from an EMBL/GenBank/DDBJ whole genome shotgun (WGS) entry which is preliminary data.</text>
</comment>
<accession>A0A1J7C156</accession>
<name>A0A1J7C156_9ACTN</name>
<proteinExistence type="predicted"/>
<evidence type="ECO:0000313" key="3">
    <source>
        <dbReference type="Proteomes" id="UP000243342"/>
    </source>
</evidence>
<dbReference type="Pfam" id="PF13185">
    <property type="entry name" value="GAF_2"/>
    <property type="match status" value="1"/>
</dbReference>
<dbReference type="STRING" id="1428644.BIV57_01120"/>
<feature type="domain" description="GAF" evidence="1">
    <location>
        <begin position="3"/>
        <end position="90"/>
    </location>
</feature>
<dbReference type="InterPro" id="IPR003018">
    <property type="entry name" value="GAF"/>
</dbReference>